<reference evidence="2 3" key="1">
    <citation type="journal article" date="2010" name="Nature">
        <title>The Ectocarpus genome and the independent evolution of multicellularity in brown algae.</title>
        <authorList>
            <person name="Cock J.M."/>
            <person name="Sterck L."/>
            <person name="Rouze P."/>
            <person name="Scornet D."/>
            <person name="Allen A.E."/>
            <person name="Amoutzias G."/>
            <person name="Anthouard V."/>
            <person name="Artiguenave F."/>
            <person name="Aury J.M."/>
            <person name="Badger J.H."/>
            <person name="Beszteri B."/>
            <person name="Billiau K."/>
            <person name="Bonnet E."/>
            <person name="Bothwell J.H."/>
            <person name="Bowler C."/>
            <person name="Boyen C."/>
            <person name="Brownlee C."/>
            <person name="Carrano C.J."/>
            <person name="Charrier B."/>
            <person name="Cho G.Y."/>
            <person name="Coelho S.M."/>
            <person name="Collen J."/>
            <person name="Corre E."/>
            <person name="Da Silva C."/>
            <person name="Delage L."/>
            <person name="Delaroque N."/>
            <person name="Dittami S.M."/>
            <person name="Doulbeau S."/>
            <person name="Elias M."/>
            <person name="Farnham G."/>
            <person name="Gachon C.M."/>
            <person name="Gschloessl B."/>
            <person name="Heesch S."/>
            <person name="Jabbari K."/>
            <person name="Jubin C."/>
            <person name="Kawai H."/>
            <person name="Kimura K."/>
            <person name="Kloareg B."/>
            <person name="Kupper F.C."/>
            <person name="Lang D."/>
            <person name="Le Bail A."/>
            <person name="Leblanc C."/>
            <person name="Lerouge P."/>
            <person name="Lohr M."/>
            <person name="Lopez P.J."/>
            <person name="Martens C."/>
            <person name="Maumus F."/>
            <person name="Michel G."/>
            <person name="Miranda-Saavedra D."/>
            <person name="Morales J."/>
            <person name="Moreau H."/>
            <person name="Motomura T."/>
            <person name="Nagasato C."/>
            <person name="Napoli C.A."/>
            <person name="Nelson D.R."/>
            <person name="Nyvall-Collen P."/>
            <person name="Peters A.F."/>
            <person name="Pommier C."/>
            <person name="Potin P."/>
            <person name="Poulain J."/>
            <person name="Quesneville H."/>
            <person name="Read B."/>
            <person name="Rensing S.A."/>
            <person name="Ritter A."/>
            <person name="Rousvoal S."/>
            <person name="Samanta M."/>
            <person name="Samson G."/>
            <person name="Schroeder D.C."/>
            <person name="Segurens B."/>
            <person name="Strittmatter M."/>
            <person name="Tonon T."/>
            <person name="Tregear J.W."/>
            <person name="Valentin K."/>
            <person name="von Dassow P."/>
            <person name="Yamagishi T."/>
            <person name="Van de Peer Y."/>
            <person name="Wincker P."/>
        </authorList>
    </citation>
    <scope>NUCLEOTIDE SEQUENCE [LARGE SCALE GENOMIC DNA]</scope>
    <source>
        <strain evidence="3">Ec32 / CCAP1310/4</strain>
    </source>
</reference>
<dbReference type="Pfam" id="PF10419">
    <property type="entry name" value="TFIIIC_sub6"/>
    <property type="match status" value="1"/>
</dbReference>
<protein>
    <recommendedName>
        <fullName evidence="1">Transcription factor TFIIIC triple barrel domain-containing protein</fullName>
    </recommendedName>
</protein>
<dbReference type="EMBL" id="FN648531">
    <property type="protein sequence ID" value="CBJ26542.1"/>
    <property type="molecule type" value="Genomic_DNA"/>
</dbReference>
<evidence type="ECO:0000313" key="3">
    <source>
        <dbReference type="Proteomes" id="UP000002630"/>
    </source>
</evidence>
<name>D7FYA3_ECTSI</name>
<dbReference type="Gene3D" id="2.60.40.4370">
    <property type="match status" value="1"/>
</dbReference>
<dbReference type="Proteomes" id="UP000002630">
    <property type="component" value="Linkage Group LG25"/>
</dbReference>
<feature type="domain" description="Transcription factor TFIIIC triple barrel" evidence="1">
    <location>
        <begin position="8"/>
        <end position="73"/>
    </location>
</feature>
<organism evidence="2 3">
    <name type="scientific">Ectocarpus siliculosus</name>
    <name type="common">Brown alga</name>
    <name type="synonym">Conferva siliculosa</name>
    <dbReference type="NCBI Taxonomy" id="2880"/>
    <lineage>
        <taxon>Eukaryota</taxon>
        <taxon>Sar</taxon>
        <taxon>Stramenopiles</taxon>
        <taxon>Ochrophyta</taxon>
        <taxon>PX clade</taxon>
        <taxon>Phaeophyceae</taxon>
        <taxon>Ectocarpales</taxon>
        <taxon>Ectocarpaceae</taxon>
        <taxon>Ectocarpus</taxon>
    </lineage>
</organism>
<dbReference type="InterPro" id="IPR019481">
    <property type="entry name" value="TFIIIC_triple_barrel"/>
</dbReference>
<dbReference type="OrthoDB" id="1877767at2759"/>
<dbReference type="AlphaFoldDB" id="D7FYA3"/>
<accession>D7FYA3</accession>
<sequence length="104" mass="11249">MDVEEEYDEEDVYIVVDLPPAVDGEALLSASSVSVKGIGTKTPQLKVGEEVYEGNAEPIIGTTMAFTTPKPGASGREPLELACFSNMKMAFSQPPARRQRRSKS</sequence>
<proteinExistence type="predicted"/>
<dbReference type="InParanoid" id="D7FYA3"/>
<keyword evidence="3" id="KW-1185">Reference proteome</keyword>
<evidence type="ECO:0000259" key="1">
    <source>
        <dbReference type="Pfam" id="PF10419"/>
    </source>
</evidence>
<gene>
    <name evidence="2" type="ORF">Esi_0034_0128</name>
</gene>
<dbReference type="EMBL" id="FN649750">
    <property type="protein sequence ID" value="CBJ26542.1"/>
    <property type="molecule type" value="Genomic_DNA"/>
</dbReference>
<evidence type="ECO:0000313" key="2">
    <source>
        <dbReference type="EMBL" id="CBJ26542.1"/>
    </source>
</evidence>